<feature type="compositionally biased region" description="Polar residues" evidence="1">
    <location>
        <begin position="182"/>
        <end position="193"/>
    </location>
</feature>
<feature type="region of interest" description="Disordered" evidence="1">
    <location>
        <begin position="1"/>
        <end position="137"/>
    </location>
</feature>
<accession>A0A4V0NCP9</accession>
<evidence type="ECO:0000256" key="1">
    <source>
        <dbReference type="SAM" id="MobiDB-lite"/>
    </source>
</evidence>
<dbReference type="Proteomes" id="UP000295781">
    <property type="component" value="Chromosome"/>
</dbReference>
<feature type="region of interest" description="Disordered" evidence="1">
    <location>
        <begin position="154"/>
        <end position="193"/>
    </location>
</feature>
<feature type="compositionally biased region" description="Low complexity" evidence="1">
    <location>
        <begin position="37"/>
        <end position="56"/>
    </location>
</feature>
<dbReference type="AlphaFoldDB" id="A0A4V0NCP9"/>
<proteinExistence type="predicted"/>
<sequence>MRAAGSPGRRRRASSGSSETAPSWSRQRRRWARSADSRSIASSSSRICAGSAPRAAGAGGTTRRARTPTTSRAAPDPLDPLDPAASGGPPAAATSARKLPGSASGVIPGTAISATPRGSGAGRSTRRVTTAPRAYTTTPSIRLAHSILSAVIRPSSPPRDALRSANVSRRARGEAAGYLRVSTKSNGGSAARP</sequence>
<organism evidence="2 3">
    <name type="scientific">Sorangium cellulosum</name>
    <name type="common">Polyangium cellulosum</name>
    <dbReference type="NCBI Taxonomy" id="56"/>
    <lineage>
        <taxon>Bacteria</taxon>
        <taxon>Pseudomonadati</taxon>
        <taxon>Myxococcota</taxon>
        <taxon>Polyangia</taxon>
        <taxon>Polyangiales</taxon>
        <taxon>Polyangiaceae</taxon>
        <taxon>Sorangium</taxon>
    </lineage>
</organism>
<gene>
    <name evidence="2" type="ORF">SOCEGT47_003870</name>
</gene>
<dbReference type="EMBL" id="CP012670">
    <property type="protein sequence ID" value="AUX19932.1"/>
    <property type="molecule type" value="Genomic_DNA"/>
</dbReference>
<name>A0A4V0NCP9_SORCE</name>
<evidence type="ECO:0000313" key="2">
    <source>
        <dbReference type="EMBL" id="AUX19932.1"/>
    </source>
</evidence>
<feature type="compositionally biased region" description="Low complexity" evidence="1">
    <location>
        <begin position="14"/>
        <end position="25"/>
    </location>
</feature>
<feature type="compositionally biased region" description="Low complexity" evidence="1">
    <location>
        <begin position="67"/>
        <end position="96"/>
    </location>
</feature>
<reference evidence="2 3" key="1">
    <citation type="submission" date="2015-09" db="EMBL/GenBank/DDBJ databases">
        <title>Sorangium comparison.</title>
        <authorList>
            <person name="Zaburannyi N."/>
            <person name="Bunk B."/>
            <person name="Overmann J."/>
            <person name="Mueller R."/>
        </authorList>
    </citation>
    <scope>NUCLEOTIDE SEQUENCE [LARGE SCALE GENOMIC DNA]</scope>
    <source>
        <strain evidence="2 3">So ceGT47</strain>
    </source>
</reference>
<protein>
    <submittedName>
        <fullName evidence="2">Uncharacterized protein</fullName>
    </submittedName>
</protein>
<evidence type="ECO:0000313" key="3">
    <source>
        <dbReference type="Proteomes" id="UP000295781"/>
    </source>
</evidence>